<protein>
    <submittedName>
        <fullName evidence="1">Sporulation protein YabP</fullName>
    </submittedName>
</protein>
<name>A0A1H0A7N9_9FIRM</name>
<dbReference type="Proteomes" id="UP000199182">
    <property type="component" value="Unassembled WGS sequence"/>
</dbReference>
<proteinExistence type="predicted"/>
<evidence type="ECO:0000313" key="2">
    <source>
        <dbReference type="Proteomes" id="UP000199182"/>
    </source>
</evidence>
<evidence type="ECO:0000313" key="1">
    <source>
        <dbReference type="EMBL" id="SDN29648.1"/>
    </source>
</evidence>
<dbReference type="OrthoDB" id="9795125at2"/>
<dbReference type="EMBL" id="FNID01000015">
    <property type="protein sequence ID" value="SDN29648.1"/>
    <property type="molecule type" value="Genomic_DNA"/>
</dbReference>
<reference evidence="1 2" key="1">
    <citation type="submission" date="2016-10" db="EMBL/GenBank/DDBJ databases">
        <authorList>
            <person name="de Groot N.N."/>
        </authorList>
    </citation>
    <scope>NUCLEOTIDE SEQUENCE [LARGE SCALE GENOMIC DNA]</scope>
    <source>
        <strain evidence="1 2">CGMCC 1.5012</strain>
    </source>
</reference>
<gene>
    <name evidence="1" type="ORF">SAMN05192585_11557</name>
</gene>
<sequence>MAEEKKTIKMPHNLILEGRRVLTVSGVNDIDSFDEQSVVLFTEMGELTVKGSNLHINKLNVDTGELNIDGDIHTMIYTDDDPKRRSFFEKLFK</sequence>
<organism evidence="1 2">
    <name type="scientific">Acetanaerobacterium elongatum</name>
    <dbReference type="NCBI Taxonomy" id="258515"/>
    <lineage>
        <taxon>Bacteria</taxon>
        <taxon>Bacillati</taxon>
        <taxon>Bacillota</taxon>
        <taxon>Clostridia</taxon>
        <taxon>Eubacteriales</taxon>
        <taxon>Oscillospiraceae</taxon>
        <taxon>Acetanaerobacterium</taxon>
    </lineage>
</organism>
<dbReference type="Gene3D" id="2.60.40.2000">
    <property type="match status" value="1"/>
</dbReference>
<dbReference type="InterPro" id="IPR022476">
    <property type="entry name" value="Spore_YabP/YqfC"/>
</dbReference>
<dbReference type="InterPro" id="IPR012504">
    <property type="entry name" value="Spore_YabP"/>
</dbReference>
<accession>A0A1H0A7N9</accession>
<keyword evidence="2" id="KW-1185">Reference proteome</keyword>
<dbReference type="AlphaFoldDB" id="A0A1H0A7N9"/>
<dbReference type="GO" id="GO:0030435">
    <property type="term" value="P:sporulation resulting in formation of a cellular spore"/>
    <property type="evidence" value="ECO:0007669"/>
    <property type="project" value="InterPro"/>
</dbReference>
<dbReference type="NCBIfam" id="TIGR02892">
    <property type="entry name" value="spore_yabP"/>
    <property type="match status" value="1"/>
</dbReference>
<dbReference type="Pfam" id="PF07873">
    <property type="entry name" value="YabP"/>
    <property type="match status" value="1"/>
</dbReference>
<dbReference type="PIRSF" id="PIRSF011576">
    <property type="entry name" value="YabP"/>
    <property type="match status" value="1"/>
</dbReference>
<dbReference type="InterPro" id="IPR038705">
    <property type="entry name" value="YabP_sf"/>
</dbReference>
<dbReference type="RefSeq" id="WP_092639995.1">
    <property type="nucleotide sequence ID" value="NZ_FNID01000015.1"/>
</dbReference>
<dbReference type="STRING" id="258515.SAMN05192585_11557"/>